<dbReference type="InterPro" id="IPR012349">
    <property type="entry name" value="Split_barrel_FMN-bd"/>
</dbReference>
<dbReference type="OrthoDB" id="789889at2"/>
<dbReference type="AlphaFoldDB" id="A0A4P7PQ16"/>
<dbReference type="Gene3D" id="2.30.110.10">
    <property type="entry name" value="Electron Transport, Fmn-binding Protein, Chain A"/>
    <property type="match status" value="1"/>
</dbReference>
<dbReference type="EMBL" id="CP038810">
    <property type="protein sequence ID" value="QBZ96858.1"/>
    <property type="molecule type" value="Genomic_DNA"/>
</dbReference>
<reference evidence="1 2" key="1">
    <citation type="submission" date="2019-04" db="EMBL/GenBank/DDBJ databases">
        <title>Flavobacterium sp. GS03.</title>
        <authorList>
            <person name="Kim H."/>
        </authorList>
    </citation>
    <scope>NUCLEOTIDE SEQUENCE [LARGE SCALE GENOMIC DNA]</scope>
    <source>
        <strain evidence="1 2">GS03</strain>
    </source>
</reference>
<accession>A0A4P7PQ16</accession>
<protein>
    <submittedName>
        <fullName evidence="1">Uncharacterized protein</fullName>
    </submittedName>
</protein>
<gene>
    <name evidence="1" type="ORF">GS03_00341</name>
</gene>
<organism evidence="1 2">
    <name type="scientific">Flavobacterium sangjuense</name>
    <dbReference type="NCBI Taxonomy" id="2518177"/>
    <lineage>
        <taxon>Bacteria</taxon>
        <taxon>Pseudomonadati</taxon>
        <taxon>Bacteroidota</taxon>
        <taxon>Flavobacteriia</taxon>
        <taxon>Flavobacteriales</taxon>
        <taxon>Flavobacteriaceae</taxon>
        <taxon>Flavobacterium</taxon>
    </lineage>
</organism>
<dbReference type="KEGG" id="fsn:GS03_00341"/>
<dbReference type="SUPFAM" id="SSF50475">
    <property type="entry name" value="FMN-binding split barrel"/>
    <property type="match status" value="1"/>
</dbReference>
<name>A0A4P7PQ16_9FLAO</name>
<dbReference type="RefSeq" id="WP_136150849.1">
    <property type="nucleotide sequence ID" value="NZ_CP038810.1"/>
</dbReference>
<proteinExistence type="predicted"/>
<dbReference type="Proteomes" id="UP000296862">
    <property type="component" value="Chromosome"/>
</dbReference>
<keyword evidence="2" id="KW-1185">Reference proteome</keyword>
<sequence>MKKLLNILLFGNTFFKEYPAVSIDENEIKERVFFEVDGKQIDVSQRHWLLSLEPMVFGIWFENVPNFDKKTKGKLYFKSGQNKTLAIVELNLTESITEKEGILLLFTVEESNLFYISPFKTKLIYELYYKKPNLSYILFKNLAAAFSYPRKVRLVSFKKDDYFNIFPMDLAGNIPNTNYFVFGLRHTNNTLDKIIEEKKIVVAEFPSTLKEEIYQLAKHHSGNPPSVDALPFSILETNSYQFPIPESVIQYDEIEILKTLNLGSHMLLFGKTINTIVVNENAANLYHIHFLNHLNQNQYEPT</sequence>
<evidence type="ECO:0000313" key="1">
    <source>
        <dbReference type="EMBL" id="QBZ96858.1"/>
    </source>
</evidence>
<evidence type="ECO:0000313" key="2">
    <source>
        <dbReference type="Proteomes" id="UP000296862"/>
    </source>
</evidence>